<proteinExistence type="inferred from homology"/>
<dbReference type="Pfam" id="PF12390">
    <property type="entry name" value="Se-cys_synth_N"/>
    <property type="match status" value="1"/>
</dbReference>
<keyword evidence="6 8" id="KW-0711">Selenium</keyword>
<dbReference type="InterPro" id="IPR018319">
    <property type="entry name" value="SelA-like"/>
</dbReference>
<comment type="similarity">
    <text evidence="7 8">Belongs to the SelA family.</text>
</comment>
<comment type="cofactor">
    <cofactor evidence="1 8">
        <name>pyridoxal 5'-phosphate</name>
        <dbReference type="ChEBI" id="CHEBI:597326"/>
    </cofactor>
</comment>
<evidence type="ECO:0000256" key="6">
    <source>
        <dbReference type="ARBA" id="ARBA00023266"/>
    </source>
</evidence>
<keyword evidence="2 8" id="KW-0963">Cytoplasm</keyword>
<dbReference type="SUPFAM" id="SSF53383">
    <property type="entry name" value="PLP-dependent transferases"/>
    <property type="match status" value="1"/>
</dbReference>
<name>A0ABS8DPT0_9GAMM</name>
<comment type="caution">
    <text evidence="10">The sequence shown here is derived from an EMBL/GenBank/DDBJ whole genome shotgun (WGS) entry which is preliminary data.</text>
</comment>
<accession>A0ABS8DPT0</accession>
<evidence type="ECO:0000256" key="3">
    <source>
        <dbReference type="ARBA" id="ARBA00022679"/>
    </source>
</evidence>
<keyword evidence="5 8" id="KW-0648">Protein biosynthesis</keyword>
<dbReference type="EMBL" id="WHVL01000001">
    <property type="protein sequence ID" value="MCB8888274.1"/>
    <property type="molecule type" value="Genomic_DNA"/>
</dbReference>
<dbReference type="InterPro" id="IPR015421">
    <property type="entry name" value="PyrdxlP-dep_Trfase_major"/>
</dbReference>
<dbReference type="Proteomes" id="UP001319882">
    <property type="component" value="Unassembled WGS sequence"/>
</dbReference>
<organism evidence="10 11">
    <name type="scientific">Vreelandella malpeensis</name>
    <dbReference type="NCBI Taxonomy" id="1172368"/>
    <lineage>
        <taxon>Bacteria</taxon>
        <taxon>Pseudomonadati</taxon>
        <taxon>Pseudomonadota</taxon>
        <taxon>Gammaproteobacteria</taxon>
        <taxon>Oceanospirillales</taxon>
        <taxon>Halomonadaceae</taxon>
        <taxon>Vreelandella</taxon>
    </lineage>
</organism>
<gene>
    <name evidence="8" type="primary">selA</name>
    <name evidence="10" type="ORF">GEV37_03915</name>
</gene>
<evidence type="ECO:0000256" key="4">
    <source>
        <dbReference type="ARBA" id="ARBA00022898"/>
    </source>
</evidence>
<dbReference type="InterPro" id="IPR025862">
    <property type="entry name" value="SelA_trans_N_dom"/>
</dbReference>
<evidence type="ECO:0000256" key="8">
    <source>
        <dbReference type="HAMAP-Rule" id="MF_00423"/>
    </source>
</evidence>
<dbReference type="HAMAP" id="MF_00423">
    <property type="entry name" value="SelA"/>
    <property type="match status" value="1"/>
</dbReference>
<dbReference type="PANTHER" id="PTHR32328:SF0">
    <property type="entry name" value="L-SERYL-TRNA(SEC) SELENIUM TRANSFERASE"/>
    <property type="match status" value="1"/>
</dbReference>
<dbReference type="Gene3D" id="3.90.1150.180">
    <property type="match status" value="1"/>
</dbReference>
<keyword evidence="11" id="KW-1185">Reference proteome</keyword>
<evidence type="ECO:0000256" key="2">
    <source>
        <dbReference type="ARBA" id="ARBA00022490"/>
    </source>
</evidence>
<keyword evidence="3 8" id="KW-0808">Transferase</keyword>
<keyword evidence="4 8" id="KW-0663">Pyridoxal phosphate</keyword>
<evidence type="ECO:0000256" key="1">
    <source>
        <dbReference type="ARBA" id="ARBA00001933"/>
    </source>
</evidence>
<sequence length="479" mass="51815">MTDIASPQGATDWRRTLPAVDRLLQHPALRDLESRHGRRVVTRMARDTLDALRATPLDAPPNETSIVDALRERLDAFVSPNARAVFNLTGTVIHTNLGRALLSEPAIDAMARVARNPVALEYDLATGGRGDRDDLIEALLCELTGAEAATVVNNNAAAVVLTLGALGAGHEAIVSRGELIEIGGAFRMPDIMAAAGCRLREVGTTNRTHPRDYREAIGDDTGLLVKVHTSNYAVEGFTTAVNEAELARIAHEAELPLVVDLGSGALVDLARFGLPYETQPHEAIAAGADVVTFSGDKLLGGPQAGIIVGKRAYIERIKRHPLKRALRLDKLVLAALETTLKHYRDDDRPDQTLPTLRLLTREADDIQAAGERVLAGITTLPAGRTARLQACMSQLGSGSLPVDRLPSVALVLDVDSPRREVRERALRELERAFRKLPRPIIGRVKEGALWLDLRCLMQGDEALLATQITRALHAAETPT</sequence>
<evidence type="ECO:0000256" key="5">
    <source>
        <dbReference type="ARBA" id="ARBA00022917"/>
    </source>
</evidence>
<comment type="catalytic activity">
    <reaction evidence="8">
        <text>L-seryl-tRNA(Sec) + selenophosphate + H(+) = L-selenocysteinyl-tRNA(Sec) + phosphate</text>
        <dbReference type="Rhea" id="RHEA:22728"/>
        <dbReference type="Rhea" id="RHEA-COMP:9742"/>
        <dbReference type="Rhea" id="RHEA-COMP:9743"/>
        <dbReference type="ChEBI" id="CHEBI:15378"/>
        <dbReference type="ChEBI" id="CHEBI:16144"/>
        <dbReference type="ChEBI" id="CHEBI:43474"/>
        <dbReference type="ChEBI" id="CHEBI:78533"/>
        <dbReference type="ChEBI" id="CHEBI:78573"/>
        <dbReference type="EC" id="2.9.1.1"/>
    </reaction>
</comment>
<dbReference type="InterPro" id="IPR015424">
    <property type="entry name" value="PyrdxlP-dep_Trfase"/>
</dbReference>
<comment type="function">
    <text evidence="8">Converts seryl-tRNA(Sec) to selenocysteinyl-tRNA(Sec) required for selenoprotein biosynthesis.</text>
</comment>
<comment type="subcellular location">
    <subcellularLocation>
        <location evidence="8">Cytoplasm</location>
    </subcellularLocation>
</comment>
<dbReference type="Gene3D" id="3.40.640.10">
    <property type="entry name" value="Type I PLP-dependent aspartate aminotransferase-like (Major domain)"/>
    <property type="match status" value="1"/>
</dbReference>
<dbReference type="EC" id="2.9.1.1" evidence="8"/>
<evidence type="ECO:0000313" key="10">
    <source>
        <dbReference type="EMBL" id="MCB8888274.1"/>
    </source>
</evidence>
<protein>
    <recommendedName>
        <fullName evidence="8">L-seryl-tRNA(Sec) selenium transferase</fullName>
        <ecNumber evidence="8">2.9.1.1</ecNumber>
    </recommendedName>
    <alternativeName>
        <fullName evidence="8">Selenocysteine synthase</fullName>
        <shortName evidence="8">Sec synthase</shortName>
    </alternativeName>
    <alternativeName>
        <fullName evidence="8">Selenocysteinyl-tRNA(Sec) synthase</fullName>
    </alternativeName>
</protein>
<evidence type="ECO:0000313" key="11">
    <source>
        <dbReference type="Proteomes" id="UP001319882"/>
    </source>
</evidence>
<evidence type="ECO:0000259" key="9">
    <source>
        <dbReference type="Pfam" id="PF12390"/>
    </source>
</evidence>
<feature type="domain" description="L-seryl-tRNA selenium transferase N-terminal" evidence="9">
    <location>
        <begin position="14"/>
        <end position="53"/>
    </location>
</feature>
<dbReference type="Pfam" id="PF03841">
    <property type="entry name" value="SelA"/>
    <property type="match status" value="1"/>
</dbReference>
<evidence type="ECO:0000256" key="7">
    <source>
        <dbReference type="ARBA" id="ARBA00044507"/>
    </source>
</evidence>
<feature type="modified residue" description="N6-(pyridoxal phosphate)lysine" evidence="8">
    <location>
        <position position="297"/>
    </location>
</feature>
<reference evidence="10 11" key="1">
    <citation type="journal article" date="2021" name="Sci. Rep.">
        <title>Genome analysis of a halophilic bacterium Halomonas malpeensis YU-PRIM-29(T) reveals its exopolysaccharide and pigment producing capabilities.</title>
        <authorList>
            <person name="Athmika"/>
            <person name="Ghate S.D."/>
            <person name="Arun A.B."/>
            <person name="Rao S.S."/>
            <person name="Kumar S.T.A."/>
            <person name="Kandiyil M.K."/>
            <person name="Saptami K."/>
            <person name="Rekha P.D."/>
        </authorList>
    </citation>
    <scope>NUCLEOTIDE SEQUENCE [LARGE SCALE GENOMIC DNA]</scope>
    <source>
        <strain evidence="11">prim 29</strain>
    </source>
</reference>
<dbReference type="RefSeq" id="WP_227388886.1">
    <property type="nucleotide sequence ID" value="NZ_JBHSCJ010000003.1"/>
</dbReference>
<dbReference type="PANTHER" id="PTHR32328">
    <property type="entry name" value="L-SERYL-TRNA(SEC) SELENIUM TRANSFERASE"/>
    <property type="match status" value="1"/>
</dbReference>
<dbReference type="NCBIfam" id="TIGR00474">
    <property type="entry name" value="selA"/>
    <property type="match status" value="1"/>
</dbReference>
<dbReference type="GO" id="GO:0004125">
    <property type="term" value="F:L-seryl-tRNA(Sec) selenium transferase activity"/>
    <property type="evidence" value="ECO:0007669"/>
    <property type="project" value="UniProtKB-EC"/>
</dbReference>
<comment type="pathway">
    <text evidence="8">Aminoacyl-tRNA biosynthesis; selenocysteinyl-tRNA(Sec) biosynthesis; selenocysteinyl-tRNA(Sec) from L-seryl-tRNA(Sec) (bacterial route): step 1/1.</text>
</comment>
<dbReference type="InterPro" id="IPR004534">
    <property type="entry name" value="SelA_trans"/>
</dbReference>